<sequence length="336" mass="35281">MSFDLDVLARAVAAHGRVARVVVAEVAGSTPREVGAAMLVWSHKDGTGQVGTGQVGTIGGGALEFAAARAAFDHEGLTRHPLGPSLGQCCGGAVTLLTEVYDAEAIATLTTALADKTVIARGTGQMPLAVRRLLDRARARGDVPEPHLVQGWMIEPVAPPALPVWIWGAGHVGRAMIASLAPLPGMALTWVDTGPDRFPADVPEGVTVLPTPAPDRAMALAPRQAAHLILTYSHELDLSLCHAALRHGFGFCGLIGSDTKKARFRKRLLALGHAAAQIDAICCPIGQKDLGKHPQAIAIGTATQLLRLQKQGMTGRGRCTSQPPGPDQDLSRRDRQ</sequence>
<gene>
    <name evidence="4" type="ORF">SAMN04488078_101123</name>
</gene>
<dbReference type="Pfam" id="PF02625">
    <property type="entry name" value="XdhC_CoxI"/>
    <property type="match status" value="1"/>
</dbReference>
<accession>A0A239DL03</accession>
<name>A0A239DL03_9RHOB</name>
<dbReference type="InterPro" id="IPR003777">
    <property type="entry name" value="XdhC_CoxI"/>
</dbReference>
<dbReference type="PANTHER" id="PTHR30388">
    <property type="entry name" value="ALDEHYDE OXIDOREDUCTASE MOLYBDENUM COFACTOR ASSEMBLY PROTEIN"/>
    <property type="match status" value="1"/>
</dbReference>
<dbReference type="EMBL" id="FZON01000011">
    <property type="protein sequence ID" value="SNS32741.1"/>
    <property type="molecule type" value="Genomic_DNA"/>
</dbReference>
<dbReference type="Gene3D" id="3.40.50.720">
    <property type="entry name" value="NAD(P)-binding Rossmann-like Domain"/>
    <property type="match status" value="1"/>
</dbReference>
<feature type="domain" description="XdhC Rossmann" evidence="3">
    <location>
        <begin position="164"/>
        <end position="304"/>
    </location>
</feature>
<dbReference type="InterPro" id="IPR014308">
    <property type="entry name" value="Xanthine_DH_XdhC"/>
</dbReference>
<evidence type="ECO:0000256" key="1">
    <source>
        <dbReference type="SAM" id="MobiDB-lite"/>
    </source>
</evidence>
<dbReference type="InterPro" id="IPR027051">
    <property type="entry name" value="XdhC_Rossmann_dom"/>
</dbReference>
<evidence type="ECO:0000259" key="3">
    <source>
        <dbReference type="Pfam" id="PF13478"/>
    </source>
</evidence>
<dbReference type="Pfam" id="PF13478">
    <property type="entry name" value="XdhC_C"/>
    <property type="match status" value="1"/>
</dbReference>
<proteinExistence type="predicted"/>
<reference evidence="4 5" key="1">
    <citation type="submission" date="2017-06" db="EMBL/GenBank/DDBJ databases">
        <authorList>
            <person name="Kim H.J."/>
            <person name="Triplett B.A."/>
        </authorList>
    </citation>
    <scope>NUCLEOTIDE SEQUENCE [LARGE SCALE GENOMIC DNA]</scope>
    <source>
        <strain evidence="4 5">DSM 11445</strain>
    </source>
</reference>
<dbReference type="RefSeq" id="WP_141135820.1">
    <property type="nucleotide sequence ID" value="NZ_FZON01000011.1"/>
</dbReference>
<evidence type="ECO:0000313" key="5">
    <source>
        <dbReference type="Proteomes" id="UP000198440"/>
    </source>
</evidence>
<dbReference type="AlphaFoldDB" id="A0A239DL03"/>
<organism evidence="4 5">
    <name type="scientific">Antarctobacter heliothermus</name>
    <dbReference type="NCBI Taxonomy" id="74033"/>
    <lineage>
        <taxon>Bacteria</taxon>
        <taxon>Pseudomonadati</taxon>
        <taxon>Pseudomonadota</taxon>
        <taxon>Alphaproteobacteria</taxon>
        <taxon>Rhodobacterales</taxon>
        <taxon>Roseobacteraceae</taxon>
        <taxon>Antarctobacter</taxon>
    </lineage>
</organism>
<evidence type="ECO:0000259" key="2">
    <source>
        <dbReference type="Pfam" id="PF02625"/>
    </source>
</evidence>
<feature type="region of interest" description="Disordered" evidence="1">
    <location>
        <begin position="312"/>
        <end position="336"/>
    </location>
</feature>
<dbReference type="Proteomes" id="UP000198440">
    <property type="component" value="Unassembled WGS sequence"/>
</dbReference>
<evidence type="ECO:0000313" key="4">
    <source>
        <dbReference type="EMBL" id="SNS32741.1"/>
    </source>
</evidence>
<dbReference type="InterPro" id="IPR052698">
    <property type="entry name" value="MoCofactor_Util/Proc"/>
</dbReference>
<dbReference type="InterPro" id="IPR036291">
    <property type="entry name" value="NAD(P)-bd_dom_sf"/>
</dbReference>
<dbReference type="PANTHER" id="PTHR30388:SF6">
    <property type="entry name" value="XANTHINE DEHYDROGENASE SUBUNIT A-RELATED"/>
    <property type="match status" value="1"/>
</dbReference>
<feature type="domain" description="XdhC- CoxI" evidence="2">
    <location>
        <begin position="12"/>
        <end position="72"/>
    </location>
</feature>
<dbReference type="NCBIfam" id="TIGR02964">
    <property type="entry name" value="xanthine_xdhC"/>
    <property type="match status" value="1"/>
</dbReference>
<protein>
    <submittedName>
        <fullName evidence="4">Molybdenum cofactor sulfurylase</fullName>
    </submittedName>
</protein>
<dbReference type="OrthoDB" id="61481at2"/>
<dbReference type="SUPFAM" id="SSF51735">
    <property type="entry name" value="NAD(P)-binding Rossmann-fold domains"/>
    <property type="match status" value="1"/>
</dbReference>